<keyword evidence="1" id="KW-0472">Membrane</keyword>
<keyword evidence="3" id="KW-1185">Reference proteome</keyword>
<evidence type="ECO:0000313" key="2">
    <source>
        <dbReference type="EMBL" id="URE35031.1"/>
    </source>
</evidence>
<dbReference type="AlphaFoldDB" id="A0A9E7KZH3"/>
<keyword evidence="1" id="KW-1133">Transmembrane helix</keyword>
<evidence type="ECO:0000256" key="1">
    <source>
        <dbReference type="SAM" id="Phobius"/>
    </source>
</evidence>
<dbReference type="EMBL" id="CP097510">
    <property type="protein sequence ID" value="URE35031.1"/>
    <property type="molecule type" value="Genomic_DNA"/>
</dbReference>
<keyword evidence="1" id="KW-0812">Transmembrane</keyword>
<dbReference type="Proteomes" id="UP001055439">
    <property type="component" value="Chromosome 8"/>
</dbReference>
<gene>
    <name evidence="2" type="ORF">MUK42_04346</name>
</gene>
<proteinExistence type="predicted"/>
<feature type="transmembrane region" description="Helical" evidence="1">
    <location>
        <begin position="89"/>
        <end position="113"/>
    </location>
</feature>
<reference evidence="2" key="1">
    <citation type="submission" date="2022-05" db="EMBL/GenBank/DDBJ databases">
        <title>The Musa troglodytarum L. genome provides insights into the mechanism of non-climacteric behaviour and enrichment of carotenoids.</title>
        <authorList>
            <person name="Wang J."/>
        </authorList>
    </citation>
    <scope>NUCLEOTIDE SEQUENCE</scope>
    <source>
        <tissue evidence="2">Leaf</tissue>
    </source>
</reference>
<accession>A0A9E7KZH3</accession>
<name>A0A9E7KZH3_9LILI</name>
<protein>
    <submittedName>
        <fullName evidence="2">Uncharacterized protein</fullName>
    </submittedName>
</protein>
<evidence type="ECO:0000313" key="3">
    <source>
        <dbReference type="Proteomes" id="UP001055439"/>
    </source>
</evidence>
<sequence length="160" mass="17562">MQRPGDGDVWAWPPWWSRPSASSAAAGSSPGTSSCSTVFCCQVGFWWPCRSELTNPLSSLSGSLHSRPGASHPEPSSSSLLRRQPPATLLLLLLVLCARVLYVCTLSLVLMLLCHRCSSFPSARIKICRWFSHLAHLNLSKRKSLFFLSSSCTDPDVKKT</sequence>
<organism evidence="2 3">
    <name type="scientific">Musa troglodytarum</name>
    <name type="common">fe'i banana</name>
    <dbReference type="NCBI Taxonomy" id="320322"/>
    <lineage>
        <taxon>Eukaryota</taxon>
        <taxon>Viridiplantae</taxon>
        <taxon>Streptophyta</taxon>
        <taxon>Embryophyta</taxon>
        <taxon>Tracheophyta</taxon>
        <taxon>Spermatophyta</taxon>
        <taxon>Magnoliopsida</taxon>
        <taxon>Liliopsida</taxon>
        <taxon>Zingiberales</taxon>
        <taxon>Musaceae</taxon>
        <taxon>Musa</taxon>
    </lineage>
</organism>